<keyword evidence="10" id="KW-1185">Reference proteome</keyword>
<evidence type="ECO:0000256" key="5">
    <source>
        <dbReference type="ARBA" id="ARBA00022989"/>
    </source>
</evidence>
<dbReference type="OrthoDB" id="9812701at2"/>
<keyword evidence="3" id="KW-1003">Cell membrane</keyword>
<dbReference type="InterPro" id="IPR000515">
    <property type="entry name" value="MetI-like"/>
</dbReference>
<evidence type="ECO:0000256" key="1">
    <source>
        <dbReference type="ARBA" id="ARBA00004651"/>
    </source>
</evidence>
<dbReference type="Proteomes" id="UP000033448">
    <property type="component" value="Unassembled WGS sequence"/>
</dbReference>
<dbReference type="InterPro" id="IPR025966">
    <property type="entry name" value="OppC_N"/>
</dbReference>
<dbReference type="RefSeq" id="WP_052674319.1">
    <property type="nucleotide sequence ID" value="NZ_FNGQ01000007.1"/>
</dbReference>
<sequence length="301" mass="31998">MTTAHPELSEKTDVIVATATAARPLPVRAVLRALRRSPMAVTGASLLVLLALFSFVGPLLYPTNQTDVNLLDALLPPGEGYPLGTDPNGFDVLGRLMLGGQVSLEIGLLAAVFATTLGTVYGAVAGLAGGVLDAIMMRFVDVLLAIPFLFFVLIIAARFTATPLTLSLVIGGFSWLVSARLIRGEVLSLRVREFVLAARLMGAGDRRIIFTHLIPNTFGVIIVNLTFQVADAILVIAALGFLGFGLSYPVTDWGSQLSSGVAYITAGNWWLIYPAGLCIVLVVLGLNLLGDALRDVLDRRR</sequence>
<comment type="caution">
    <text evidence="9">The sequence shown here is derived from an EMBL/GenBank/DDBJ whole genome shotgun (WGS) entry which is preliminary data.</text>
</comment>
<feature type="transmembrane region" description="Helical" evidence="7">
    <location>
        <begin position="106"/>
        <end position="132"/>
    </location>
</feature>
<feature type="transmembrane region" description="Helical" evidence="7">
    <location>
        <begin position="270"/>
        <end position="290"/>
    </location>
</feature>
<dbReference type="GO" id="GO:0055085">
    <property type="term" value="P:transmembrane transport"/>
    <property type="evidence" value="ECO:0007669"/>
    <property type="project" value="InterPro"/>
</dbReference>
<dbReference type="PROSITE" id="PS50928">
    <property type="entry name" value="ABC_TM1"/>
    <property type="match status" value="1"/>
</dbReference>
<keyword evidence="5 7" id="KW-1133">Transmembrane helix</keyword>
<dbReference type="PATRIC" id="fig|582680.7.peg.2156"/>
<organism evidence="9 10">
    <name type="scientific">Microbacterium azadirachtae</name>
    <dbReference type="NCBI Taxonomy" id="582680"/>
    <lineage>
        <taxon>Bacteria</taxon>
        <taxon>Bacillati</taxon>
        <taxon>Actinomycetota</taxon>
        <taxon>Actinomycetes</taxon>
        <taxon>Micrococcales</taxon>
        <taxon>Microbacteriaceae</taxon>
        <taxon>Microbacterium</taxon>
    </lineage>
</organism>
<keyword evidence="6 7" id="KW-0472">Membrane</keyword>
<evidence type="ECO:0000259" key="8">
    <source>
        <dbReference type="PROSITE" id="PS50928"/>
    </source>
</evidence>
<dbReference type="Pfam" id="PF12911">
    <property type="entry name" value="OppC_N"/>
    <property type="match status" value="1"/>
</dbReference>
<proteinExistence type="inferred from homology"/>
<dbReference type="EMBL" id="JYIT01000077">
    <property type="protein sequence ID" value="KJL23321.1"/>
    <property type="molecule type" value="Genomic_DNA"/>
</dbReference>
<comment type="subcellular location">
    <subcellularLocation>
        <location evidence="1 7">Cell membrane</location>
        <topology evidence="1 7">Multi-pass membrane protein</topology>
    </subcellularLocation>
</comment>
<reference evidence="9 10" key="1">
    <citation type="submission" date="2015-02" db="EMBL/GenBank/DDBJ databases">
        <title>Draft genome sequences of ten Microbacterium spp. with emphasis on heavy metal contaminated environments.</title>
        <authorList>
            <person name="Corretto E."/>
        </authorList>
    </citation>
    <scope>NUCLEOTIDE SEQUENCE [LARGE SCALE GENOMIC DNA]</scope>
    <source>
        <strain evidence="9 10">DSM 23848</strain>
    </source>
</reference>
<evidence type="ECO:0000256" key="3">
    <source>
        <dbReference type="ARBA" id="ARBA00022475"/>
    </source>
</evidence>
<dbReference type="InterPro" id="IPR035906">
    <property type="entry name" value="MetI-like_sf"/>
</dbReference>
<feature type="transmembrane region" description="Helical" evidence="7">
    <location>
        <begin position="232"/>
        <end position="250"/>
    </location>
</feature>
<evidence type="ECO:0000313" key="10">
    <source>
        <dbReference type="Proteomes" id="UP000033448"/>
    </source>
</evidence>
<evidence type="ECO:0000256" key="6">
    <source>
        <dbReference type="ARBA" id="ARBA00023136"/>
    </source>
</evidence>
<accession>A0A0F0KVQ9</accession>
<dbReference type="InterPro" id="IPR050366">
    <property type="entry name" value="BP-dependent_transpt_permease"/>
</dbReference>
<evidence type="ECO:0000256" key="7">
    <source>
        <dbReference type="RuleBase" id="RU363032"/>
    </source>
</evidence>
<evidence type="ECO:0000256" key="2">
    <source>
        <dbReference type="ARBA" id="ARBA00022448"/>
    </source>
</evidence>
<feature type="transmembrane region" description="Helical" evidence="7">
    <location>
        <begin position="139"/>
        <end position="157"/>
    </location>
</feature>
<dbReference type="CDD" id="cd06261">
    <property type="entry name" value="TM_PBP2"/>
    <property type="match status" value="1"/>
</dbReference>
<dbReference type="GO" id="GO:0005886">
    <property type="term" value="C:plasma membrane"/>
    <property type="evidence" value="ECO:0007669"/>
    <property type="project" value="UniProtKB-SubCell"/>
</dbReference>
<comment type="similarity">
    <text evidence="7">Belongs to the binding-protein-dependent transport system permease family.</text>
</comment>
<feature type="transmembrane region" description="Helical" evidence="7">
    <location>
        <begin position="40"/>
        <end position="61"/>
    </location>
</feature>
<keyword evidence="4 7" id="KW-0812">Transmembrane</keyword>
<name>A0A0F0KVQ9_9MICO</name>
<dbReference type="PANTHER" id="PTHR43386:SF1">
    <property type="entry name" value="D,D-DIPEPTIDE TRANSPORT SYSTEM PERMEASE PROTEIN DDPC-RELATED"/>
    <property type="match status" value="1"/>
</dbReference>
<evidence type="ECO:0000256" key="4">
    <source>
        <dbReference type="ARBA" id="ARBA00022692"/>
    </source>
</evidence>
<dbReference type="PANTHER" id="PTHR43386">
    <property type="entry name" value="OLIGOPEPTIDE TRANSPORT SYSTEM PERMEASE PROTEIN APPC"/>
    <property type="match status" value="1"/>
</dbReference>
<dbReference type="AlphaFoldDB" id="A0A0F0KVQ9"/>
<protein>
    <submittedName>
        <fullName evidence="9">Oligopeptide transport system permease protein OppC</fullName>
    </submittedName>
</protein>
<dbReference type="SUPFAM" id="SSF161098">
    <property type="entry name" value="MetI-like"/>
    <property type="match status" value="1"/>
</dbReference>
<feature type="domain" description="ABC transmembrane type-1" evidence="8">
    <location>
        <begin position="100"/>
        <end position="290"/>
    </location>
</feature>
<gene>
    <name evidence="9" type="primary">oppC_1</name>
    <name evidence="9" type="ORF">RL72_02109</name>
</gene>
<dbReference type="Gene3D" id="1.10.3720.10">
    <property type="entry name" value="MetI-like"/>
    <property type="match status" value="1"/>
</dbReference>
<evidence type="ECO:0000313" key="9">
    <source>
        <dbReference type="EMBL" id="KJL23321.1"/>
    </source>
</evidence>
<dbReference type="Pfam" id="PF00528">
    <property type="entry name" value="BPD_transp_1"/>
    <property type="match status" value="1"/>
</dbReference>
<keyword evidence="2 7" id="KW-0813">Transport</keyword>